<evidence type="ECO:0000313" key="16">
    <source>
        <dbReference type="EMBL" id="HBK53748.1"/>
    </source>
</evidence>
<comment type="similarity">
    <text evidence="2 12">Belongs to the ABC-4 integral membrane protein family. FtsX subfamily.</text>
</comment>
<evidence type="ECO:0000259" key="15">
    <source>
        <dbReference type="Pfam" id="PF18075"/>
    </source>
</evidence>
<reference evidence="16 17" key="1">
    <citation type="journal article" date="2018" name="Nat. Biotechnol.">
        <title>A standardized bacterial taxonomy based on genome phylogeny substantially revises the tree of life.</title>
        <authorList>
            <person name="Parks D.H."/>
            <person name="Chuvochina M."/>
            <person name="Waite D.W."/>
            <person name="Rinke C."/>
            <person name="Skarshewski A."/>
            <person name="Chaumeil P.A."/>
            <person name="Hugenholtz P."/>
        </authorList>
    </citation>
    <scope>NUCLEOTIDE SEQUENCE [LARGE SCALE GENOMIC DNA]</scope>
    <source>
        <strain evidence="16">UBA10948</strain>
    </source>
</reference>
<dbReference type="Proteomes" id="UP000263273">
    <property type="component" value="Unassembled WGS sequence"/>
</dbReference>
<evidence type="ECO:0000313" key="17">
    <source>
        <dbReference type="Proteomes" id="UP000263273"/>
    </source>
</evidence>
<dbReference type="Pfam" id="PF02687">
    <property type="entry name" value="FtsX"/>
    <property type="match status" value="1"/>
</dbReference>
<dbReference type="InterPro" id="IPR040690">
    <property type="entry name" value="FtsX_ECD"/>
</dbReference>
<evidence type="ECO:0000256" key="8">
    <source>
        <dbReference type="ARBA" id="ARBA00022692"/>
    </source>
</evidence>
<comment type="caution">
    <text evidence="16">The sequence shown here is derived from an EMBL/GenBank/DDBJ whole genome shotgun (WGS) entry which is preliminary data.</text>
</comment>
<feature type="transmembrane region" description="Helical" evidence="13">
    <location>
        <begin position="171"/>
        <end position="197"/>
    </location>
</feature>
<dbReference type="AlphaFoldDB" id="A0A354YWN1"/>
<evidence type="ECO:0000256" key="6">
    <source>
        <dbReference type="ARBA" id="ARBA00022519"/>
    </source>
</evidence>
<evidence type="ECO:0000256" key="5">
    <source>
        <dbReference type="ARBA" id="ARBA00022475"/>
    </source>
</evidence>
<evidence type="ECO:0000256" key="7">
    <source>
        <dbReference type="ARBA" id="ARBA00022618"/>
    </source>
</evidence>
<evidence type="ECO:0000256" key="11">
    <source>
        <dbReference type="ARBA" id="ARBA00023306"/>
    </source>
</evidence>
<dbReference type="EMBL" id="DNZF01000165">
    <property type="protein sequence ID" value="HBK53748.1"/>
    <property type="molecule type" value="Genomic_DNA"/>
</dbReference>
<evidence type="ECO:0000256" key="3">
    <source>
        <dbReference type="ARBA" id="ARBA00011160"/>
    </source>
</evidence>
<evidence type="ECO:0000256" key="13">
    <source>
        <dbReference type="SAM" id="Phobius"/>
    </source>
</evidence>
<dbReference type="GO" id="GO:0005886">
    <property type="term" value="C:plasma membrane"/>
    <property type="evidence" value="ECO:0007669"/>
    <property type="project" value="UniProtKB-SubCell"/>
</dbReference>
<keyword evidence="8 13" id="KW-0812">Transmembrane</keyword>
<evidence type="ECO:0000259" key="14">
    <source>
        <dbReference type="Pfam" id="PF02687"/>
    </source>
</evidence>
<sequence>MRLRNVVYFWREAWKSLRRNKVLTIASVSTVSICILILGMAVLMTANAGNVMKKLESDVEMVAFLDRALTRSQISQIEEQISRLDGVKSVKFVSRDTALARLEKSYGNKEYDLKSTLGKNPLPHSFEVKAKNPHDVPRIASKVGKIEGVYKVNYGQGVVERLFAVTKWVRAISLAFIVLLSLGAIFLIATTIRLAIYARRKEIYLMKLVGATDWFIRWPFFIEGILLGTLGALFSILLLAGAYSSLVSNMGSVYFIPLVTGGPILNQLYIALLAAGAVLGVVGTYISLNRFLDV</sequence>
<evidence type="ECO:0000256" key="12">
    <source>
        <dbReference type="PIRNR" id="PIRNR003097"/>
    </source>
</evidence>
<comment type="subcellular location">
    <subcellularLocation>
        <location evidence="1">Cell inner membrane</location>
        <topology evidence="1">Multi-pass membrane protein</topology>
    </subcellularLocation>
    <subcellularLocation>
        <location evidence="12">Cell membrane</location>
    </subcellularLocation>
</comment>
<feature type="transmembrane region" description="Helical" evidence="13">
    <location>
        <begin position="264"/>
        <end position="288"/>
    </location>
</feature>
<feature type="domain" description="FtsX extracellular" evidence="15">
    <location>
        <begin position="59"/>
        <end position="152"/>
    </location>
</feature>
<dbReference type="Pfam" id="PF18075">
    <property type="entry name" value="FtsX_ECD"/>
    <property type="match status" value="1"/>
</dbReference>
<proteinExistence type="inferred from homology"/>
<protein>
    <recommendedName>
        <fullName evidence="4 12">Cell division protein FtsX</fullName>
    </recommendedName>
</protein>
<dbReference type="InterPro" id="IPR004513">
    <property type="entry name" value="FtsX"/>
</dbReference>
<dbReference type="GO" id="GO:0051301">
    <property type="term" value="P:cell division"/>
    <property type="evidence" value="ECO:0007669"/>
    <property type="project" value="UniProtKB-KW"/>
</dbReference>
<keyword evidence="7 12" id="KW-0132">Cell division</keyword>
<keyword evidence="6" id="KW-0997">Cell inner membrane</keyword>
<dbReference type="NCBIfam" id="NF038347">
    <property type="entry name" value="FtsX_Gpos"/>
    <property type="match status" value="1"/>
</dbReference>
<name>A0A354YWN1_9FIRM</name>
<keyword evidence="10 12" id="KW-0472">Membrane</keyword>
<keyword evidence="11 12" id="KW-0131">Cell cycle</keyword>
<evidence type="ECO:0000256" key="9">
    <source>
        <dbReference type="ARBA" id="ARBA00022989"/>
    </source>
</evidence>
<dbReference type="PANTHER" id="PTHR47755">
    <property type="entry name" value="CELL DIVISION PROTEIN FTSX"/>
    <property type="match status" value="1"/>
</dbReference>
<dbReference type="PANTHER" id="PTHR47755:SF1">
    <property type="entry name" value="CELL DIVISION PROTEIN FTSX"/>
    <property type="match status" value="1"/>
</dbReference>
<dbReference type="Gene3D" id="3.30.70.3040">
    <property type="match status" value="1"/>
</dbReference>
<feature type="domain" description="ABC3 transporter permease C-terminal" evidence="14">
    <location>
        <begin position="175"/>
        <end position="291"/>
    </location>
</feature>
<evidence type="ECO:0000256" key="4">
    <source>
        <dbReference type="ARBA" id="ARBA00021907"/>
    </source>
</evidence>
<accession>A0A354YWN1</accession>
<dbReference type="RefSeq" id="WP_061212723.1">
    <property type="nucleotide sequence ID" value="NZ_DCDX01000049.1"/>
</dbReference>
<evidence type="ECO:0000256" key="10">
    <source>
        <dbReference type="ARBA" id="ARBA00023136"/>
    </source>
</evidence>
<comment type="function">
    <text evidence="12">Part of the ABC transporter FtsEX involved in asymmetric cellular division facilitating the initiation of sporulation.</text>
</comment>
<dbReference type="STRING" id="378794.GCA_001570625_00138"/>
<dbReference type="InterPro" id="IPR058204">
    <property type="entry name" value="FtsX_firmicutes-type"/>
</dbReference>
<comment type="subunit">
    <text evidence="3">Forms a membrane-associated complex with FtsE.</text>
</comment>
<evidence type="ECO:0000256" key="1">
    <source>
        <dbReference type="ARBA" id="ARBA00004429"/>
    </source>
</evidence>
<dbReference type="NCBIfam" id="TIGR00439">
    <property type="entry name" value="FtsX_Gneg"/>
    <property type="match status" value="1"/>
</dbReference>
<organism evidence="16 17">
    <name type="scientific">Syntrophomonas wolfei</name>
    <dbReference type="NCBI Taxonomy" id="863"/>
    <lineage>
        <taxon>Bacteria</taxon>
        <taxon>Bacillati</taxon>
        <taxon>Bacillota</taxon>
        <taxon>Clostridia</taxon>
        <taxon>Eubacteriales</taxon>
        <taxon>Syntrophomonadaceae</taxon>
        <taxon>Syntrophomonas</taxon>
    </lineage>
</organism>
<keyword evidence="5 12" id="KW-1003">Cell membrane</keyword>
<dbReference type="InterPro" id="IPR003838">
    <property type="entry name" value="ABC3_permease_C"/>
</dbReference>
<keyword evidence="9 13" id="KW-1133">Transmembrane helix</keyword>
<dbReference type="InterPro" id="IPR047590">
    <property type="entry name" value="FtsX_proteobact-type"/>
</dbReference>
<dbReference type="PIRSF" id="PIRSF003097">
    <property type="entry name" value="FtsX"/>
    <property type="match status" value="1"/>
</dbReference>
<gene>
    <name evidence="16" type="ORF">DDZ44_07420</name>
</gene>
<feature type="transmembrane region" description="Helical" evidence="13">
    <location>
        <begin position="218"/>
        <end position="244"/>
    </location>
</feature>
<feature type="transmembrane region" description="Helical" evidence="13">
    <location>
        <begin position="21"/>
        <end position="46"/>
    </location>
</feature>
<evidence type="ECO:0000256" key="2">
    <source>
        <dbReference type="ARBA" id="ARBA00007379"/>
    </source>
</evidence>